<accession>A0A9D2H298</accession>
<comment type="function">
    <text evidence="5">Regulates transcriptional attenuation of the pyrimidine nucleotide (pyr) operon by binding in a uridine-dependent manner to specific sites on pyr mRNA. This disrupts an antiterminator hairpin in the RNA and favors formation of a downstream transcription terminator, leading to a reduced expression of downstream genes.</text>
</comment>
<dbReference type="GO" id="GO:0004845">
    <property type="term" value="F:uracil phosphoribosyltransferase activity"/>
    <property type="evidence" value="ECO:0007669"/>
    <property type="project" value="UniProtKB-UniRule"/>
</dbReference>
<evidence type="ECO:0000256" key="3">
    <source>
        <dbReference type="ARBA" id="ARBA00023015"/>
    </source>
</evidence>
<dbReference type="PANTHER" id="PTHR11608">
    <property type="entry name" value="BIFUNCTIONAL PROTEIN PYRR"/>
    <property type="match status" value="1"/>
</dbReference>
<dbReference type="Pfam" id="PF00156">
    <property type="entry name" value="Pribosyltran"/>
    <property type="match status" value="1"/>
</dbReference>
<evidence type="ECO:0000313" key="7">
    <source>
        <dbReference type="EMBL" id="HJA02449.1"/>
    </source>
</evidence>
<feature type="short sequence motif" description="PRPP-binding" evidence="5">
    <location>
        <begin position="96"/>
        <end position="108"/>
    </location>
</feature>
<evidence type="ECO:0000259" key="6">
    <source>
        <dbReference type="Pfam" id="PF00156"/>
    </source>
</evidence>
<dbReference type="GO" id="GO:0006353">
    <property type="term" value="P:DNA-templated transcription termination"/>
    <property type="evidence" value="ECO:0007669"/>
    <property type="project" value="UniProtKB-UniRule"/>
</dbReference>
<comment type="caution">
    <text evidence="7">The sequence shown here is derived from an EMBL/GenBank/DDBJ whole genome shotgun (WGS) entry which is preliminary data.</text>
</comment>
<dbReference type="InterPro" id="IPR023050">
    <property type="entry name" value="PyrR"/>
</dbReference>
<keyword evidence="5 7" id="KW-0328">Glycosyltransferase</keyword>
<reference evidence="7" key="1">
    <citation type="journal article" date="2021" name="PeerJ">
        <title>Extensive microbial diversity within the chicken gut microbiome revealed by metagenomics and culture.</title>
        <authorList>
            <person name="Gilroy R."/>
            <person name="Ravi A."/>
            <person name="Getino M."/>
            <person name="Pursley I."/>
            <person name="Horton D.L."/>
            <person name="Alikhan N.F."/>
            <person name="Baker D."/>
            <person name="Gharbi K."/>
            <person name="Hall N."/>
            <person name="Watson M."/>
            <person name="Adriaenssens E.M."/>
            <person name="Foster-Nyarko E."/>
            <person name="Jarju S."/>
            <person name="Secka A."/>
            <person name="Antonio M."/>
            <person name="Oren A."/>
            <person name="Chaudhuri R.R."/>
            <person name="La Ragione R."/>
            <person name="Hildebrand F."/>
            <person name="Pallen M.J."/>
        </authorList>
    </citation>
    <scope>NUCLEOTIDE SEQUENCE</scope>
    <source>
        <strain evidence="7">CHK156-179</strain>
    </source>
</reference>
<dbReference type="PANTHER" id="PTHR11608:SF0">
    <property type="entry name" value="BIFUNCTIONAL PROTEIN PYRR"/>
    <property type="match status" value="1"/>
</dbReference>
<evidence type="ECO:0000256" key="1">
    <source>
        <dbReference type="ARBA" id="ARBA00005565"/>
    </source>
</evidence>
<evidence type="ECO:0000313" key="8">
    <source>
        <dbReference type="Proteomes" id="UP000824221"/>
    </source>
</evidence>
<comment type="catalytic activity">
    <reaction evidence="5">
        <text>UMP + diphosphate = 5-phospho-alpha-D-ribose 1-diphosphate + uracil</text>
        <dbReference type="Rhea" id="RHEA:13017"/>
        <dbReference type="ChEBI" id="CHEBI:17568"/>
        <dbReference type="ChEBI" id="CHEBI:33019"/>
        <dbReference type="ChEBI" id="CHEBI:57865"/>
        <dbReference type="ChEBI" id="CHEBI:58017"/>
        <dbReference type="EC" id="2.4.2.9"/>
    </reaction>
</comment>
<dbReference type="InterPro" id="IPR029057">
    <property type="entry name" value="PRTase-like"/>
</dbReference>
<dbReference type="InterPro" id="IPR050137">
    <property type="entry name" value="PyrR_bifunctional"/>
</dbReference>
<name>A0A9D2H298_9FIRM</name>
<comment type="subunit">
    <text evidence="5">Homodimer and homohexamer; in equilibrium.</text>
</comment>
<dbReference type="Gene3D" id="3.40.50.2020">
    <property type="match status" value="1"/>
</dbReference>
<organism evidence="7 8">
    <name type="scientific">Candidatus Gallimonas gallistercoris</name>
    <dbReference type="NCBI Taxonomy" id="2838602"/>
    <lineage>
        <taxon>Bacteria</taxon>
        <taxon>Bacillati</taxon>
        <taxon>Bacillota</taxon>
        <taxon>Clostridia</taxon>
        <taxon>Candidatus Gallimonas</taxon>
    </lineage>
</organism>
<dbReference type="InterPro" id="IPR000836">
    <property type="entry name" value="PRTase_dom"/>
</dbReference>
<dbReference type="EC" id="2.4.2.9" evidence="5"/>
<dbReference type="EMBL" id="DXAJ01000053">
    <property type="protein sequence ID" value="HJA02449.1"/>
    <property type="molecule type" value="Genomic_DNA"/>
</dbReference>
<dbReference type="CDD" id="cd06223">
    <property type="entry name" value="PRTases_typeI"/>
    <property type="match status" value="1"/>
</dbReference>
<reference evidence="7" key="2">
    <citation type="submission" date="2021-04" db="EMBL/GenBank/DDBJ databases">
        <authorList>
            <person name="Gilroy R."/>
        </authorList>
    </citation>
    <scope>NUCLEOTIDE SEQUENCE</scope>
    <source>
        <strain evidence="7">CHK156-179</strain>
    </source>
</reference>
<feature type="domain" description="Phosphoribosyltransferase" evidence="6">
    <location>
        <begin position="3"/>
        <end position="142"/>
    </location>
</feature>
<keyword evidence="3 5" id="KW-0805">Transcription regulation</keyword>
<comment type="similarity">
    <text evidence="1 5">Belongs to the purine/pyrimidine phosphoribosyltransferase family. PyrR subfamily.</text>
</comment>
<dbReference type="Proteomes" id="UP000824221">
    <property type="component" value="Unassembled WGS sequence"/>
</dbReference>
<evidence type="ECO:0000256" key="4">
    <source>
        <dbReference type="ARBA" id="ARBA00023163"/>
    </source>
</evidence>
<evidence type="ECO:0000256" key="5">
    <source>
        <dbReference type="HAMAP-Rule" id="MF_01219"/>
    </source>
</evidence>
<dbReference type="AlphaFoldDB" id="A0A9D2H298"/>
<dbReference type="HAMAP" id="MF_01219">
    <property type="entry name" value="PyrR"/>
    <property type="match status" value="1"/>
</dbReference>
<dbReference type="GO" id="GO:0003723">
    <property type="term" value="F:RNA binding"/>
    <property type="evidence" value="ECO:0007669"/>
    <property type="project" value="UniProtKB-UniRule"/>
</dbReference>
<dbReference type="FunFam" id="3.40.50.2020:FF:000020">
    <property type="entry name" value="Bifunctional protein PyrR"/>
    <property type="match status" value="1"/>
</dbReference>
<keyword evidence="4 5" id="KW-0804">Transcription</keyword>
<keyword evidence="5" id="KW-0694">RNA-binding</keyword>
<keyword evidence="5 7" id="KW-0808">Transferase</keyword>
<proteinExistence type="inferred from homology"/>
<evidence type="ECO:0000256" key="2">
    <source>
        <dbReference type="ARBA" id="ARBA00022472"/>
    </source>
</evidence>
<sequence length="174" mass="19153">MKNIIDSETLSRTIRRLSAEAVELEKGTDNVVLIGIRTRGVILARRMQAEIEKLEGVKLPLGILDIALYRDDLLSGSCDAVFKGSEIDFDVEGKKVILCDDVLYTGRTVRAALSALSALGRAESVRLFCVVDRGHRELPFRADGVGKNVPTSSKERVIVRFRETDGEDGAYITT</sequence>
<comment type="function">
    <text evidence="5">Also displays a weak uracil phosphoribosyltransferase activity which is not physiologically significant.</text>
</comment>
<protein>
    <recommendedName>
        <fullName evidence="5">Bifunctional protein PyrR</fullName>
    </recommendedName>
    <domain>
        <recommendedName>
            <fullName evidence="5">Pyrimidine operon regulatory protein</fullName>
        </recommendedName>
    </domain>
    <domain>
        <recommendedName>
            <fullName evidence="5">Uracil phosphoribosyltransferase</fullName>
            <shortName evidence="5">UPRTase</shortName>
            <ecNumber evidence="5">2.4.2.9</ecNumber>
        </recommendedName>
    </domain>
</protein>
<gene>
    <name evidence="5 7" type="primary">pyrR</name>
    <name evidence="7" type="ORF">H9797_03605</name>
</gene>
<dbReference type="SUPFAM" id="SSF53271">
    <property type="entry name" value="PRTase-like"/>
    <property type="match status" value="1"/>
</dbReference>
<dbReference type="NCBIfam" id="NF003549">
    <property type="entry name" value="PRK05205.1-5"/>
    <property type="match status" value="1"/>
</dbReference>
<keyword evidence="2 5" id="KW-0806">Transcription termination</keyword>